<organism evidence="1 2">
    <name type="scientific">Bradyrhizobium huanghuaihaiense</name>
    <dbReference type="NCBI Taxonomy" id="990078"/>
    <lineage>
        <taxon>Bacteria</taxon>
        <taxon>Pseudomonadati</taxon>
        <taxon>Pseudomonadota</taxon>
        <taxon>Alphaproteobacteria</taxon>
        <taxon>Hyphomicrobiales</taxon>
        <taxon>Nitrobacteraceae</taxon>
        <taxon>Bradyrhizobium</taxon>
    </lineage>
</organism>
<evidence type="ECO:0000313" key="1">
    <source>
        <dbReference type="EMBL" id="TWI72031.1"/>
    </source>
</evidence>
<reference evidence="1 2" key="1">
    <citation type="journal article" date="2015" name="Stand. Genomic Sci.">
        <title>Genomic Encyclopedia of Bacterial and Archaeal Type Strains, Phase III: the genomes of soil and plant-associated and newly described type strains.</title>
        <authorList>
            <person name="Whitman W.B."/>
            <person name="Woyke T."/>
            <person name="Klenk H.P."/>
            <person name="Zhou Y."/>
            <person name="Lilburn T.G."/>
            <person name="Beck B.J."/>
            <person name="De Vos P."/>
            <person name="Vandamme P."/>
            <person name="Eisen J.A."/>
            <person name="Garrity G."/>
            <person name="Hugenholtz P."/>
            <person name="Kyrpides N.C."/>
        </authorList>
    </citation>
    <scope>NUCLEOTIDE SEQUENCE [LARGE SCALE GENOMIC DNA]</scope>
    <source>
        <strain evidence="1 2">CGMCC 1.10948</strain>
    </source>
</reference>
<name>A0A562RSI8_9BRAD</name>
<gene>
    <name evidence="1" type="ORF">IQ16_02706</name>
</gene>
<protein>
    <submittedName>
        <fullName evidence="1">Uncharacterized protein</fullName>
    </submittedName>
</protein>
<evidence type="ECO:0000313" key="2">
    <source>
        <dbReference type="Proteomes" id="UP000316291"/>
    </source>
</evidence>
<dbReference type="EMBL" id="VLLA01000005">
    <property type="protein sequence ID" value="TWI72031.1"/>
    <property type="molecule type" value="Genomic_DNA"/>
</dbReference>
<proteinExistence type="predicted"/>
<dbReference type="AlphaFoldDB" id="A0A562RSI8"/>
<sequence>MDVFSAFSSINSHSVRSGTPAETAVKRLNGIGKVLSGLDIAAVRSEDEMARMLWTLETADKCIRMILAEFRTERTTEVVRRAKNLIESIDRARDELTGCCAAKS</sequence>
<accession>A0A562RSI8</accession>
<dbReference type="RefSeq" id="WP_018645601.1">
    <property type="nucleotide sequence ID" value="NZ_VLLA01000005.1"/>
</dbReference>
<comment type="caution">
    <text evidence="1">The sequence shown here is derived from an EMBL/GenBank/DDBJ whole genome shotgun (WGS) entry which is preliminary data.</text>
</comment>
<keyword evidence="2" id="KW-1185">Reference proteome</keyword>
<dbReference type="Proteomes" id="UP000316291">
    <property type="component" value="Unassembled WGS sequence"/>
</dbReference>